<evidence type="ECO:0000259" key="1">
    <source>
        <dbReference type="Pfam" id="PF14339"/>
    </source>
</evidence>
<dbReference type="InterPro" id="IPR025507">
    <property type="entry name" value="DUF4394"/>
</dbReference>
<feature type="domain" description="DUF4394" evidence="1">
    <location>
        <begin position="75"/>
        <end position="295"/>
    </location>
</feature>
<dbReference type="AlphaFoldDB" id="A0A7J5U3Y7"/>
<organism evidence="2 3">
    <name type="scientific">Rudanella paleaurantiibacter</name>
    <dbReference type="NCBI Taxonomy" id="2614655"/>
    <lineage>
        <taxon>Bacteria</taxon>
        <taxon>Pseudomonadati</taxon>
        <taxon>Bacteroidota</taxon>
        <taxon>Cytophagia</taxon>
        <taxon>Cytophagales</taxon>
        <taxon>Cytophagaceae</taxon>
        <taxon>Rudanella</taxon>
    </lineage>
</organism>
<dbReference type="SUPFAM" id="SSF101898">
    <property type="entry name" value="NHL repeat"/>
    <property type="match status" value="1"/>
</dbReference>
<gene>
    <name evidence="2" type="ORF">F5984_00080</name>
</gene>
<dbReference type="SUPFAM" id="SSF63825">
    <property type="entry name" value="YWTD domain"/>
    <property type="match status" value="1"/>
</dbReference>
<keyword evidence="3" id="KW-1185">Reference proteome</keyword>
<sequence>MVFNLQLIITSNHEYDMPASLLQRRVWALPLLAASMLTVFSCNAPQEQMKPSSTGFDQARLSGDLMFYALTDGNQLLQLSSGAPSTPMATISVTGLMPGDRLVSIDFRPATGQLYAVSSMSRMYTINPMTGAARAVGTAPLTPAIDGDGVGLDFNPTVDRIRLVTNKGQDLRLNPETGAVQAVDGVINGAPGAAISGVAYTNNFAGATTTTLFTIDPVNDKLYRQDPPNNGTQVEIGPLGVDIIGLSGFDISPAGEAIAALGRTGAGSELYEINLSTGQATKVGNLPNMSIIGLAIPTAPVAYAVDGLNRLMIFNPLNPGTPIVKMLTGLQSGEMLVGIDFRPANGQLYAISSRSQLYTINTSNGAVTAVGTPISPMLTSVDVGFDFNPTVDRIRVVTSTGQNLRLNPDNGTVAAIDGNLNPGMPNATGSAYTNNFAGATTTVLYNLDAGSDKLVRQDPPNAGGLVDVGPLGWNIEGANGFDIGGTSNTAYALLRAGVVSGVYRINLMTGAATPVATFPSPVQAMAVGLGF</sequence>
<protein>
    <submittedName>
        <fullName evidence="2">DUF4394 domain-containing protein</fullName>
    </submittedName>
</protein>
<dbReference type="Pfam" id="PF14339">
    <property type="entry name" value="DUF4394"/>
    <property type="match status" value="2"/>
</dbReference>
<reference evidence="2 3" key="1">
    <citation type="submission" date="2019-10" db="EMBL/GenBank/DDBJ databases">
        <title>Rudanella paleaurantiibacter sp. nov., isolated from sludge.</title>
        <authorList>
            <person name="Xu S.Q."/>
        </authorList>
    </citation>
    <scope>NUCLEOTIDE SEQUENCE [LARGE SCALE GENOMIC DNA]</scope>
    <source>
        <strain evidence="2 3">HX-22-17</strain>
    </source>
</reference>
<name>A0A7J5U3Y7_9BACT</name>
<evidence type="ECO:0000313" key="2">
    <source>
        <dbReference type="EMBL" id="KAB7732403.1"/>
    </source>
</evidence>
<proteinExistence type="predicted"/>
<dbReference type="Proteomes" id="UP000488299">
    <property type="component" value="Unassembled WGS sequence"/>
</dbReference>
<evidence type="ECO:0000313" key="3">
    <source>
        <dbReference type="Proteomes" id="UP000488299"/>
    </source>
</evidence>
<feature type="domain" description="DUF4394" evidence="1">
    <location>
        <begin position="311"/>
        <end position="523"/>
    </location>
</feature>
<accession>A0A7J5U3Y7</accession>
<comment type="caution">
    <text evidence="2">The sequence shown here is derived from an EMBL/GenBank/DDBJ whole genome shotgun (WGS) entry which is preliminary data.</text>
</comment>
<dbReference type="EMBL" id="WELI01000001">
    <property type="protein sequence ID" value="KAB7732403.1"/>
    <property type="molecule type" value="Genomic_DNA"/>
</dbReference>